<keyword evidence="2" id="KW-1185">Reference proteome</keyword>
<proteinExistence type="predicted"/>
<reference evidence="1 2" key="1">
    <citation type="journal article" date="2014" name="Genome Announc.">
        <title>Draft genome sequences of the altered schaedler flora, a defined bacterial community from gnotobiotic mice.</title>
        <authorList>
            <person name="Wannemuehler M.J."/>
            <person name="Overstreet A.M."/>
            <person name="Ward D.V."/>
            <person name="Phillips G.J."/>
        </authorList>
    </citation>
    <scope>NUCLEOTIDE SEQUENCE [LARGE SCALE GENOMIC DNA]</scope>
    <source>
        <strain evidence="1 2">ASF492</strain>
    </source>
</reference>
<gene>
    <name evidence="1" type="ORF">C823_05313</name>
</gene>
<evidence type="ECO:0008006" key="3">
    <source>
        <dbReference type="Google" id="ProtNLM"/>
    </source>
</evidence>
<dbReference type="STRING" id="1235802.C823_05313"/>
<dbReference type="InterPro" id="IPR032359">
    <property type="entry name" value="KwaB-like"/>
</dbReference>
<dbReference type="Pfam" id="PF16162">
    <property type="entry name" value="KwaB"/>
    <property type="match status" value="1"/>
</dbReference>
<name>N2A637_9FIRM</name>
<accession>N2A637</accession>
<dbReference type="AlphaFoldDB" id="N2A637"/>
<dbReference type="PATRIC" id="fig|1235802.3.peg.5604"/>
<dbReference type="eggNOG" id="ENOG50331ZF">
    <property type="taxonomic scope" value="Bacteria"/>
</dbReference>
<protein>
    <recommendedName>
        <fullName evidence="3">DUF4868 domain-containing protein</fullName>
    </recommendedName>
</protein>
<comment type="caution">
    <text evidence="1">The sequence shown here is derived from an EMBL/GenBank/DDBJ whole genome shotgun (WGS) entry which is preliminary data.</text>
</comment>
<evidence type="ECO:0000313" key="1">
    <source>
        <dbReference type="EMBL" id="EMZ19839.1"/>
    </source>
</evidence>
<organism evidence="1 2">
    <name type="scientific">Eubacterium plexicaudatum ASF492</name>
    <dbReference type="NCBI Taxonomy" id="1235802"/>
    <lineage>
        <taxon>Bacteria</taxon>
        <taxon>Bacillati</taxon>
        <taxon>Bacillota</taxon>
        <taxon>Clostridia</taxon>
        <taxon>Eubacteriales</taxon>
        <taxon>Eubacteriaceae</taxon>
        <taxon>Eubacterium</taxon>
    </lineage>
</organism>
<dbReference type="OrthoDB" id="2060601at2"/>
<dbReference type="Proteomes" id="UP000012589">
    <property type="component" value="Unassembled WGS sequence"/>
</dbReference>
<dbReference type="EMBL" id="AQFT01000158">
    <property type="protein sequence ID" value="EMZ19839.1"/>
    <property type="molecule type" value="Genomic_DNA"/>
</dbReference>
<evidence type="ECO:0000313" key="2">
    <source>
        <dbReference type="Proteomes" id="UP000012589"/>
    </source>
</evidence>
<sequence length="330" mass="38764">MSEAGLNEEQIRTKIKEFCDNPVQSGLEAYVVKKDSPKLKRMSLSEEENEEGKNFRTVLKEMFFEILEEKFLSQESEYADGHKLADNQHKILIFEQGDSFHPFTYISDIDEFDEFVPEDLIDASGLMFCIRKGTDVLWIYQHLWSIMVPNKKKTNPMARIMRFENKIVFEEQRENLLTIAKKIDIIVMNNHLITSNTTLLQKYFGFQDYVYQTAQQTIQCIVQKNLVENTEKLTEYISRGKPKYARKMMRIGLSKVFDLTQEQLINKVNTLPRWQGKFNFNQDSNQIVLNTFSEVESLIDLFDERYTRSDVTDTEYDTDVKTVAEPTQID</sequence>
<dbReference type="HOGENOM" id="CLU_857190_0_0_9"/>